<feature type="region of interest" description="Disordered" evidence="1">
    <location>
        <begin position="1"/>
        <end position="169"/>
    </location>
</feature>
<organism evidence="3 4">
    <name type="scientific">Saitozyma podzolica</name>
    <dbReference type="NCBI Taxonomy" id="1890683"/>
    <lineage>
        <taxon>Eukaryota</taxon>
        <taxon>Fungi</taxon>
        <taxon>Dikarya</taxon>
        <taxon>Basidiomycota</taxon>
        <taxon>Agaricomycotina</taxon>
        <taxon>Tremellomycetes</taxon>
        <taxon>Tremellales</taxon>
        <taxon>Trimorphomycetaceae</taxon>
        <taxon>Saitozyma</taxon>
    </lineage>
</organism>
<dbReference type="PANTHER" id="PTHR47332">
    <property type="entry name" value="SET DOMAIN-CONTAINING PROTEIN 5"/>
    <property type="match status" value="1"/>
</dbReference>
<dbReference type="EMBL" id="RSCD01000003">
    <property type="protein sequence ID" value="RSH93695.1"/>
    <property type="molecule type" value="Genomic_DNA"/>
</dbReference>
<sequence>MSRQPKYSGRSPNHHPFLDFVQPGSLSSTNAGHSSSAVPKRPEPSYRTDVLRSLSLQGGKTVPSLKTNIGGTQTGHTARQQAHPFPLPSAIPLPSALPHPSALPRSSASPLPPPRTQALSPRSNRPSTSHGFHAKQQPRSNRALPPPRSAYPTPSPSDSPSPLPTNTHTKVPYPAVTAFTPACPFSPGDLCDSKYFPPKGFGLVATKPIPRGTTIIVEPPLVVCSLEPTADEMRVVFNALPESGRILYLSFRPKGGDDDLVVDIAETNGIPMASSGSGGEGGEQVGRDGSGKMGLFAWTSMVNHSCVPNTVWRWDDAQRALVLSAWRDIAQDQEITASYLDSVVVPYAERHAEIREKFLFSCVCPACSAPNAIRAASDRALRQYQALKARWTPRRAECAEGDDESQEVDEDDLSDYFVWASDMRRAQADLVAAAKILRAEHKWDELGEVYDAAFHLSCISGNGTGAKAAAKKAREHYAILMGRKAAGKWWDEWTTSVEGHRLWNVLAKQTEADEVSGGKRMAAALVCPPVLCDCAQRELTLKLSQSDEWDEQAEAQAWKCNRKRS</sequence>
<feature type="compositionally biased region" description="Polar residues" evidence="1">
    <location>
        <begin position="54"/>
        <end position="80"/>
    </location>
</feature>
<dbReference type="PANTHER" id="PTHR47332:SF4">
    <property type="entry name" value="SET DOMAIN-CONTAINING PROTEIN 5"/>
    <property type="match status" value="1"/>
</dbReference>
<protein>
    <recommendedName>
        <fullName evidence="2">SET domain-containing protein</fullName>
    </recommendedName>
</protein>
<dbReference type="PROSITE" id="PS50280">
    <property type="entry name" value="SET"/>
    <property type="match status" value="1"/>
</dbReference>
<dbReference type="Gene3D" id="2.170.270.10">
    <property type="entry name" value="SET domain"/>
    <property type="match status" value="1"/>
</dbReference>
<proteinExistence type="predicted"/>
<evidence type="ECO:0000256" key="1">
    <source>
        <dbReference type="SAM" id="MobiDB-lite"/>
    </source>
</evidence>
<feature type="compositionally biased region" description="Polar residues" evidence="1">
    <location>
        <begin position="117"/>
        <end position="130"/>
    </location>
</feature>
<dbReference type="InterPro" id="IPR001214">
    <property type="entry name" value="SET_dom"/>
</dbReference>
<dbReference type="Proteomes" id="UP000279259">
    <property type="component" value="Unassembled WGS sequence"/>
</dbReference>
<dbReference type="InterPro" id="IPR046341">
    <property type="entry name" value="SET_dom_sf"/>
</dbReference>
<evidence type="ECO:0000313" key="3">
    <source>
        <dbReference type="EMBL" id="RSH93695.1"/>
    </source>
</evidence>
<feature type="compositionally biased region" description="Pro residues" evidence="1">
    <location>
        <begin position="144"/>
        <end position="163"/>
    </location>
</feature>
<feature type="compositionally biased region" description="Basic and acidic residues" evidence="1">
    <location>
        <begin position="40"/>
        <end position="50"/>
    </location>
</feature>
<reference evidence="3 4" key="1">
    <citation type="submission" date="2018-11" db="EMBL/GenBank/DDBJ databases">
        <title>Genome sequence of Saitozyma podzolica DSM 27192.</title>
        <authorList>
            <person name="Aliyu H."/>
            <person name="Gorte O."/>
            <person name="Ochsenreither K."/>
        </authorList>
    </citation>
    <scope>NUCLEOTIDE SEQUENCE [LARGE SCALE GENOMIC DNA]</scope>
    <source>
        <strain evidence="3 4">DSM 27192</strain>
    </source>
</reference>
<feature type="domain" description="SET" evidence="2">
    <location>
        <begin position="186"/>
        <end position="340"/>
    </location>
</feature>
<comment type="caution">
    <text evidence="3">The sequence shown here is derived from an EMBL/GenBank/DDBJ whole genome shotgun (WGS) entry which is preliminary data.</text>
</comment>
<dbReference type="AlphaFoldDB" id="A0A427YRK8"/>
<gene>
    <name evidence="3" type="ORF">EHS25_006342</name>
</gene>
<feature type="compositionally biased region" description="Pro residues" evidence="1">
    <location>
        <begin position="85"/>
        <end position="97"/>
    </location>
</feature>
<dbReference type="CDD" id="cd20071">
    <property type="entry name" value="SET_SMYD"/>
    <property type="match status" value="1"/>
</dbReference>
<dbReference type="SMART" id="SM00317">
    <property type="entry name" value="SET"/>
    <property type="match status" value="1"/>
</dbReference>
<dbReference type="STRING" id="1890683.A0A427YRK8"/>
<evidence type="ECO:0000259" key="2">
    <source>
        <dbReference type="PROSITE" id="PS50280"/>
    </source>
</evidence>
<dbReference type="OrthoDB" id="2565108at2759"/>
<feature type="compositionally biased region" description="Low complexity" evidence="1">
    <location>
        <begin position="98"/>
        <end position="109"/>
    </location>
</feature>
<keyword evidence="4" id="KW-1185">Reference proteome</keyword>
<dbReference type="SUPFAM" id="SSF82199">
    <property type="entry name" value="SET domain"/>
    <property type="match status" value="1"/>
</dbReference>
<evidence type="ECO:0000313" key="4">
    <source>
        <dbReference type="Proteomes" id="UP000279259"/>
    </source>
</evidence>
<accession>A0A427YRK8</accession>
<feature type="compositionally biased region" description="Polar residues" evidence="1">
    <location>
        <begin position="24"/>
        <end position="37"/>
    </location>
</feature>
<dbReference type="InterPro" id="IPR053185">
    <property type="entry name" value="SET_domain_protein"/>
</dbReference>
<name>A0A427YRK8_9TREE</name>
<dbReference type="Pfam" id="PF00856">
    <property type="entry name" value="SET"/>
    <property type="match status" value="1"/>
</dbReference>